<dbReference type="InterPro" id="IPR025966">
    <property type="entry name" value="OppC_N"/>
</dbReference>
<keyword evidence="3" id="KW-1003">Cell membrane</keyword>
<sequence>MHRHHINASQEKLEPNDPLHSESAFLSGLESIQRGHERIMKSAMLTELNSTQTSEPPGLFRQLLMRPGSAFGLMLIAIIVLCALTAEYITPFDPNDQPFDGLTIEGAPIAPSAEHWMGTDLLGRDLFSRLIVGAQTSLIIGVVANGLSAILGTAVGVAAGYFGGLTAAVLMRFTDLMMAFPALLLAIVLAAIFEPSLWIVAMVIAMVNWVQMARVVYTETRSLTERDFIQAQISMGSGPMRVLLKHVLPHLLSSIVVFSTLGISTTVLLEATLSYLGVGVQPPTPSWGNIIFENQTYFTSAPWLVFIPGAAILLMALAFNLVGDALRDILDPTLKGRHG</sequence>
<dbReference type="GO" id="GO:0005886">
    <property type="term" value="C:plasma membrane"/>
    <property type="evidence" value="ECO:0007669"/>
    <property type="project" value="UniProtKB-SubCell"/>
</dbReference>
<protein>
    <submittedName>
        <fullName evidence="10">Glutathione transport system permease protein GsiD</fullName>
    </submittedName>
</protein>
<comment type="similarity">
    <text evidence="7">Belongs to the binding-protein-dependent transport system permease family.</text>
</comment>
<feature type="transmembrane region" description="Helical" evidence="7">
    <location>
        <begin position="247"/>
        <end position="269"/>
    </location>
</feature>
<evidence type="ECO:0000256" key="5">
    <source>
        <dbReference type="ARBA" id="ARBA00022989"/>
    </source>
</evidence>
<evidence type="ECO:0000256" key="2">
    <source>
        <dbReference type="ARBA" id="ARBA00022448"/>
    </source>
</evidence>
<dbReference type="AlphaFoldDB" id="A0A2Z2NYE2"/>
<evidence type="ECO:0000313" key="10">
    <source>
        <dbReference type="EMBL" id="ASJ72787.1"/>
    </source>
</evidence>
<feature type="transmembrane region" description="Helical" evidence="7">
    <location>
        <begin position="176"/>
        <end position="193"/>
    </location>
</feature>
<dbReference type="PANTHER" id="PTHR43386:SF1">
    <property type="entry name" value="D,D-DIPEPTIDE TRANSPORT SYSTEM PERMEASE PROTEIN DDPC-RELATED"/>
    <property type="match status" value="1"/>
</dbReference>
<dbReference type="PROSITE" id="PS50928">
    <property type="entry name" value="ABC_TM1"/>
    <property type="match status" value="1"/>
</dbReference>
<keyword evidence="4 7" id="KW-0812">Transmembrane</keyword>
<reference evidence="10 11" key="1">
    <citation type="submission" date="2016-12" db="EMBL/GenBank/DDBJ databases">
        <authorList>
            <person name="Song W.-J."/>
            <person name="Kurnit D.M."/>
        </authorList>
    </citation>
    <scope>NUCLEOTIDE SEQUENCE [LARGE SCALE GENOMIC DNA]</scope>
    <source>
        <strain evidence="10 11">IMCC3135</strain>
    </source>
</reference>
<evidence type="ECO:0000259" key="9">
    <source>
        <dbReference type="PROSITE" id="PS50928"/>
    </source>
</evidence>
<dbReference type="Pfam" id="PF12911">
    <property type="entry name" value="OppC_N"/>
    <property type="match status" value="1"/>
</dbReference>
<feature type="region of interest" description="Disordered" evidence="8">
    <location>
        <begin position="1"/>
        <end position="20"/>
    </location>
</feature>
<evidence type="ECO:0000256" key="4">
    <source>
        <dbReference type="ARBA" id="ARBA00022692"/>
    </source>
</evidence>
<dbReference type="InterPro" id="IPR035906">
    <property type="entry name" value="MetI-like_sf"/>
</dbReference>
<feature type="transmembrane region" description="Helical" evidence="7">
    <location>
        <begin position="303"/>
        <end position="322"/>
    </location>
</feature>
<keyword evidence="11" id="KW-1185">Reference proteome</keyword>
<dbReference type="CDD" id="cd06261">
    <property type="entry name" value="TM_PBP2"/>
    <property type="match status" value="1"/>
</dbReference>
<dbReference type="PANTHER" id="PTHR43386">
    <property type="entry name" value="OLIGOPEPTIDE TRANSPORT SYSTEM PERMEASE PROTEIN APPC"/>
    <property type="match status" value="1"/>
</dbReference>
<name>A0A2Z2NYE2_9GAMM</name>
<evidence type="ECO:0000256" key="1">
    <source>
        <dbReference type="ARBA" id="ARBA00004651"/>
    </source>
</evidence>
<feature type="transmembrane region" description="Helical" evidence="7">
    <location>
        <begin position="70"/>
        <end position="89"/>
    </location>
</feature>
<keyword evidence="2 7" id="KW-0813">Transport</keyword>
<evidence type="ECO:0000256" key="7">
    <source>
        <dbReference type="RuleBase" id="RU363032"/>
    </source>
</evidence>
<evidence type="ECO:0000256" key="6">
    <source>
        <dbReference type="ARBA" id="ARBA00023136"/>
    </source>
</evidence>
<dbReference type="InterPro" id="IPR050366">
    <property type="entry name" value="BP-dependent_transpt_permease"/>
</dbReference>
<proteinExistence type="inferred from homology"/>
<evidence type="ECO:0000256" key="8">
    <source>
        <dbReference type="SAM" id="MobiDB-lite"/>
    </source>
</evidence>
<feature type="domain" description="ABC transmembrane type-1" evidence="9">
    <location>
        <begin position="134"/>
        <end position="323"/>
    </location>
</feature>
<feature type="compositionally biased region" description="Basic and acidic residues" evidence="8">
    <location>
        <begin position="11"/>
        <end position="20"/>
    </location>
</feature>
<evidence type="ECO:0000313" key="11">
    <source>
        <dbReference type="Proteomes" id="UP000250079"/>
    </source>
</evidence>
<dbReference type="EMBL" id="CP018632">
    <property type="protein sequence ID" value="ASJ72787.1"/>
    <property type="molecule type" value="Genomic_DNA"/>
</dbReference>
<evidence type="ECO:0000256" key="3">
    <source>
        <dbReference type="ARBA" id="ARBA00022475"/>
    </source>
</evidence>
<dbReference type="Proteomes" id="UP000250079">
    <property type="component" value="Chromosome"/>
</dbReference>
<dbReference type="GO" id="GO:0055085">
    <property type="term" value="P:transmembrane transport"/>
    <property type="evidence" value="ECO:0007669"/>
    <property type="project" value="InterPro"/>
</dbReference>
<accession>A0A2Z2NYE2</accession>
<dbReference type="Gene3D" id="1.10.3720.10">
    <property type="entry name" value="MetI-like"/>
    <property type="match status" value="1"/>
</dbReference>
<dbReference type="Pfam" id="PF00528">
    <property type="entry name" value="BPD_transp_1"/>
    <property type="match status" value="1"/>
</dbReference>
<dbReference type="InterPro" id="IPR000515">
    <property type="entry name" value="MetI-like"/>
</dbReference>
<dbReference type="KEGG" id="gai:IMCC3135_13510"/>
<keyword evidence="5 7" id="KW-1133">Transmembrane helix</keyword>
<comment type="subcellular location">
    <subcellularLocation>
        <location evidence="1 7">Cell membrane</location>
        <topology evidence="1 7">Multi-pass membrane protein</topology>
    </subcellularLocation>
</comment>
<keyword evidence="6 7" id="KW-0472">Membrane</keyword>
<gene>
    <name evidence="10" type="primary">gsiD_1</name>
    <name evidence="10" type="ORF">IMCC3135_13510</name>
</gene>
<dbReference type="SUPFAM" id="SSF161098">
    <property type="entry name" value="MetI-like"/>
    <property type="match status" value="1"/>
</dbReference>
<organism evidence="10 11">
    <name type="scientific">Granulosicoccus antarcticus IMCC3135</name>
    <dbReference type="NCBI Taxonomy" id="1192854"/>
    <lineage>
        <taxon>Bacteria</taxon>
        <taxon>Pseudomonadati</taxon>
        <taxon>Pseudomonadota</taxon>
        <taxon>Gammaproteobacteria</taxon>
        <taxon>Chromatiales</taxon>
        <taxon>Granulosicoccaceae</taxon>
        <taxon>Granulosicoccus</taxon>
    </lineage>
</organism>
<feature type="transmembrane region" description="Helical" evidence="7">
    <location>
        <begin position="138"/>
        <end position="164"/>
    </location>
</feature>